<evidence type="ECO:0000313" key="3">
    <source>
        <dbReference type="EMBL" id="BFO70180.1"/>
    </source>
</evidence>
<evidence type="ECO:0000256" key="1">
    <source>
        <dbReference type="SAM" id="MobiDB-lite"/>
    </source>
</evidence>
<protein>
    <submittedName>
        <fullName evidence="3">DUF4369 domain-containing protein</fullName>
    </submittedName>
</protein>
<feature type="domain" description="DUF4369" evidence="2">
    <location>
        <begin position="3"/>
        <end position="76"/>
    </location>
</feature>
<proteinExistence type="predicted"/>
<dbReference type="InterPro" id="IPR025380">
    <property type="entry name" value="DUF4369"/>
</dbReference>
<gene>
    <name evidence="3" type="ORF">GTC17253_01460</name>
</gene>
<dbReference type="EMBL" id="AP035785">
    <property type="protein sequence ID" value="BFO70180.1"/>
    <property type="molecule type" value="Genomic_DNA"/>
</dbReference>
<evidence type="ECO:0000259" key="2">
    <source>
        <dbReference type="Pfam" id="PF14289"/>
    </source>
</evidence>
<dbReference type="AlphaFoldDB" id="A0AB33ILM6"/>
<organism evidence="3">
    <name type="scientific">Prevotella sp. GTC17253</name>
    <dbReference type="NCBI Taxonomy" id="3236793"/>
    <lineage>
        <taxon>Bacteria</taxon>
        <taxon>Pseudomonadati</taxon>
        <taxon>Bacteroidota</taxon>
        <taxon>Bacteroidia</taxon>
        <taxon>Bacteroidales</taxon>
        <taxon>Prevotellaceae</taxon>
        <taxon>Prevotella</taxon>
    </lineage>
</organism>
<reference evidence="3" key="1">
    <citation type="submission" date="2024-07" db="EMBL/GenBank/DDBJ databases">
        <title>Complete genome sequence of Prevotella sp. YM-2024 GTC17253.</title>
        <authorList>
            <person name="Hayashi M."/>
            <person name="Muto Y."/>
            <person name="Tanaka K."/>
            <person name="Niwa H."/>
        </authorList>
    </citation>
    <scope>NUCLEOTIDE SEQUENCE</scope>
    <source>
        <strain evidence="3">GTC17253</strain>
    </source>
</reference>
<sequence>MLYLKVLKNNEFKKLDSCEVVHGQFHFTGPVDSVRMANIFMDDESVMPLILEDGDIKVQINDTQLTVSGTPLNDKLMKFFNKYNQLKNDEAELVHKHDQAIMDGKDMNLVNSHLNSEATRLSEQEDQLVTSFVTENFDNALGPGVFFLVTIGNQYPELTPWIEDIMSKATDHFKNDPYVKMYYQKAQENQQIMTGLKEPSGVTVAPQGVQAAPTPPPGAAANAVPAPTPNELAKPAEPLNK</sequence>
<accession>A0AB33ILM6</accession>
<dbReference type="Pfam" id="PF14289">
    <property type="entry name" value="DUF4369"/>
    <property type="match status" value="1"/>
</dbReference>
<name>A0AB33ILM6_9BACT</name>
<feature type="region of interest" description="Disordered" evidence="1">
    <location>
        <begin position="204"/>
        <end position="241"/>
    </location>
</feature>